<dbReference type="EMBL" id="JAJSOW010000106">
    <property type="protein sequence ID" value="KAI9162187.1"/>
    <property type="molecule type" value="Genomic_DNA"/>
</dbReference>
<keyword evidence="2" id="KW-1185">Reference proteome</keyword>
<organism evidence="1 2">
    <name type="scientific">Acer negundo</name>
    <name type="common">Box elder</name>
    <dbReference type="NCBI Taxonomy" id="4023"/>
    <lineage>
        <taxon>Eukaryota</taxon>
        <taxon>Viridiplantae</taxon>
        <taxon>Streptophyta</taxon>
        <taxon>Embryophyta</taxon>
        <taxon>Tracheophyta</taxon>
        <taxon>Spermatophyta</taxon>
        <taxon>Magnoliopsida</taxon>
        <taxon>eudicotyledons</taxon>
        <taxon>Gunneridae</taxon>
        <taxon>Pentapetalae</taxon>
        <taxon>rosids</taxon>
        <taxon>malvids</taxon>
        <taxon>Sapindales</taxon>
        <taxon>Sapindaceae</taxon>
        <taxon>Hippocastanoideae</taxon>
        <taxon>Acereae</taxon>
        <taxon>Acer</taxon>
    </lineage>
</organism>
<accession>A0AAD5IH13</accession>
<reference evidence="1" key="2">
    <citation type="submission" date="2023-02" db="EMBL/GenBank/DDBJ databases">
        <authorList>
            <person name="Swenson N.G."/>
            <person name="Wegrzyn J.L."/>
            <person name="Mcevoy S.L."/>
        </authorList>
    </citation>
    <scope>NUCLEOTIDE SEQUENCE</scope>
    <source>
        <strain evidence="1">91603</strain>
        <tissue evidence="1">Leaf</tissue>
    </source>
</reference>
<dbReference type="Proteomes" id="UP001064489">
    <property type="component" value="Chromosome 2"/>
</dbReference>
<reference evidence="1" key="1">
    <citation type="journal article" date="2022" name="Plant J.">
        <title>Strategies of tolerance reflected in two North American maple genomes.</title>
        <authorList>
            <person name="McEvoy S.L."/>
            <person name="Sezen U.U."/>
            <person name="Trouern-Trend A."/>
            <person name="McMahon S.M."/>
            <person name="Schaberg P.G."/>
            <person name="Yang J."/>
            <person name="Wegrzyn J.L."/>
            <person name="Swenson N.G."/>
        </authorList>
    </citation>
    <scope>NUCLEOTIDE SEQUENCE</scope>
    <source>
        <strain evidence="1">91603</strain>
    </source>
</reference>
<evidence type="ECO:0000313" key="2">
    <source>
        <dbReference type="Proteomes" id="UP001064489"/>
    </source>
</evidence>
<dbReference type="AlphaFoldDB" id="A0AAD5IH13"/>
<protein>
    <submittedName>
        <fullName evidence="1">Uncharacterized protein</fullName>
    </submittedName>
</protein>
<gene>
    <name evidence="1" type="ORF">LWI28_024705</name>
</gene>
<name>A0AAD5IH13_ACENE</name>
<sequence>MMVVGVGVRKIWRIPDVVQILFKCGKSLFLSTLSILLALNNPNLSINFTHILSLVVSGRTLYKLIVP</sequence>
<proteinExistence type="predicted"/>
<evidence type="ECO:0000313" key="1">
    <source>
        <dbReference type="EMBL" id="KAI9162187.1"/>
    </source>
</evidence>
<comment type="caution">
    <text evidence="1">The sequence shown here is derived from an EMBL/GenBank/DDBJ whole genome shotgun (WGS) entry which is preliminary data.</text>
</comment>